<comment type="caution">
    <text evidence="2">The sequence shown here is derived from an EMBL/GenBank/DDBJ whole genome shotgun (WGS) entry which is preliminary data.</text>
</comment>
<proteinExistence type="predicted"/>
<organism evidence="2 3">
    <name type="scientific">Angustibacter aerolatus</name>
    <dbReference type="NCBI Taxonomy" id="1162965"/>
    <lineage>
        <taxon>Bacteria</taxon>
        <taxon>Bacillati</taxon>
        <taxon>Actinomycetota</taxon>
        <taxon>Actinomycetes</taxon>
        <taxon>Kineosporiales</taxon>
        <taxon>Kineosporiaceae</taxon>
    </lineage>
</organism>
<sequence>MQTGQGDVDREVHGDEPGVGQSNALIAARSVRDALDRVLEPVSGGEQVLQRCGLGGGRQPFDDGLHRRQHLLLSTSTLARLHRHRPGHDLDDRLMKAYCQ</sequence>
<evidence type="ECO:0000256" key="1">
    <source>
        <dbReference type="SAM" id="MobiDB-lite"/>
    </source>
</evidence>
<evidence type="ECO:0000313" key="2">
    <source>
        <dbReference type="EMBL" id="GMA87423.1"/>
    </source>
</evidence>
<name>A0ABQ6JJ34_9ACTN</name>
<evidence type="ECO:0000313" key="3">
    <source>
        <dbReference type="Proteomes" id="UP001157017"/>
    </source>
</evidence>
<dbReference type="EMBL" id="BSUZ01000001">
    <property type="protein sequence ID" value="GMA87423.1"/>
    <property type="molecule type" value="Genomic_DNA"/>
</dbReference>
<feature type="compositionally biased region" description="Basic and acidic residues" evidence="1">
    <location>
        <begin position="7"/>
        <end position="16"/>
    </location>
</feature>
<gene>
    <name evidence="2" type="ORF">GCM10025868_26730</name>
</gene>
<feature type="region of interest" description="Disordered" evidence="1">
    <location>
        <begin position="1"/>
        <end position="23"/>
    </location>
</feature>
<reference evidence="3" key="1">
    <citation type="journal article" date="2019" name="Int. J. Syst. Evol. Microbiol.">
        <title>The Global Catalogue of Microorganisms (GCM) 10K type strain sequencing project: providing services to taxonomists for standard genome sequencing and annotation.</title>
        <authorList>
            <consortium name="The Broad Institute Genomics Platform"/>
            <consortium name="The Broad Institute Genome Sequencing Center for Infectious Disease"/>
            <person name="Wu L."/>
            <person name="Ma J."/>
        </authorList>
    </citation>
    <scope>NUCLEOTIDE SEQUENCE [LARGE SCALE GENOMIC DNA]</scope>
    <source>
        <strain evidence="3">NBRC 108730</strain>
    </source>
</reference>
<keyword evidence="3" id="KW-1185">Reference proteome</keyword>
<dbReference type="Proteomes" id="UP001157017">
    <property type="component" value="Unassembled WGS sequence"/>
</dbReference>
<protein>
    <submittedName>
        <fullName evidence="2">Uncharacterized protein</fullName>
    </submittedName>
</protein>
<accession>A0ABQ6JJ34</accession>